<dbReference type="InterPro" id="IPR039341">
    <property type="entry name" value="CFAP99"/>
</dbReference>
<name>A0A1D1UFZ8_RAMVA</name>
<accession>A0A1D1UFZ8</accession>
<dbReference type="PANTHER" id="PTHR34649">
    <property type="entry name" value="CILIA- AND FLAGELLA-ASSOCIATED PROTEIN 99"/>
    <property type="match status" value="1"/>
</dbReference>
<dbReference type="STRING" id="947166.A0A1D1UFZ8"/>
<dbReference type="OrthoDB" id="10262255at2759"/>
<reference evidence="3 4" key="1">
    <citation type="journal article" date="2016" name="Nat. Commun.">
        <title>Extremotolerant tardigrade genome and improved radiotolerance of human cultured cells by tardigrade-unique protein.</title>
        <authorList>
            <person name="Hashimoto T."/>
            <person name="Horikawa D.D."/>
            <person name="Saito Y."/>
            <person name="Kuwahara H."/>
            <person name="Kozuka-Hata H."/>
            <person name="Shin-I T."/>
            <person name="Minakuchi Y."/>
            <person name="Ohishi K."/>
            <person name="Motoyama A."/>
            <person name="Aizu T."/>
            <person name="Enomoto A."/>
            <person name="Kondo K."/>
            <person name="Tanaka S."/>
            <person name="Hara Y."/>
            <person name="Koshikawa S."/>
            <person name="Sagara H."/>
            <person name="Miura T."/>
            <person name="Yokobori S."/>
            <person name="Miyagawa K."/>
            <person name="Suzuki Y."/>
            <person name="Kubo T."/>
            <person name="Oyama M."/>
            <person name="Kohara Y."/>
            <person name="Fujiyama A."/>
            <person name="Arakawa K."/>
            <person name="Katayama T."/>
            <person name="Toyoda A."/>
            <person name="Kunieda T."/>
        </authorList>
    </citation>
    <scope>NUCLEOTIDE SEQUENCE [LARGE SCALE GENOMIC DNA]</scope>
    <source>
        <strain evidence="3 4">YOKOZUNA-1</strain>
    </source>
</reference>
<evidence type="ECO:0000313" key="3">
    <source>
        <dbReference type="EMBL" id="GAU88566.1"/>
    </source>
</evidence>
<dbReference type="EMBL" id="BDGG01000001">
    <property type="protein sequence ID" value="GAU88566.1"/>
    <property type="molecule type" value="Genomic_DNA"/>
</dbReference>
<evidence type="ECO:0000256" key="1">
    <source>
        <dbReference type="SAM" id="Coils"/>
    </source>
</evidence>
<dbReference type="Proteomes" id="UP000186922">
    <property type="component" value="Unassembled WGS sequence"/>
</dbReference>
<gene>
    <name evidence="3" type="primary">RvY_01247-1</name>
    <name evidence="3" type="synonym">RvY_01247.1</name>
    <name evidence="3" type="ORF">RvY_01247</name>
</gene>
<dbReference type="AlphaFoldDB" id="A0A1D1UFZ8"/>
<sequence length="683" mass="80244">MAEKLIEIITLSTSILDTFDPAQPISLWQFFREFLKKENKSISVEQQADLLILCENCLRHNKILQSVVSPFAKQTSRITLRKDLQLCKVLTYFTIFQWRLHPLPVVQAVLDHLYSFSIRKFLLFLVGVDQKTNVESQKKPIHNEIKADWYVNFDRDFIEKYVYGPYCEIEEELRRIVLQLEDVYQNGKQKKPRRPTIPQPFGLRTHTRQRAPKQRPISSQLEANASAVEFLANEIPETKYRPSASTVELQAKANERTARTETFRQRIAQRQKQRAAAKSAALEKQARPSRPKVRRAASRLLIEVHREEMEERIGPVTAPEQKPSTLVANPQKEVTRPKKTRPVRQTAAGILREKALFAKHKENNQKIAEELAAGFWNPEEMEKRQRQLEEKDMERMVVENERKIIDAMQTLENAIAARNTYIEETKAKAVWEKEQKKQLQDQRREMMEKEIARSRAAVVEAQLNARSQLGVARKRILEEKQQMALEVKEANNELYQRYVDKNSLSEVSFGFVTYVSLRYLDQCEVEFQRRKEVIAQIQEMEKRISNYERVFDFGEMPQYGNLTDMSLADLQDRLISLRFETIEKLARRKSQIMVEQEATKGILVEARTFIEKARPVWEEQKRHFNDKAKKLKEIREGAHNLPRVEAVRNQILQKSQLRRKQRVAEREALLGRKDSAWDLYVYE</sequence>
<evidence type="ECO:0000256" key="2">
    <source>
        <dbReference type="SAM" id="MobiDB-lite"/>
    </source>
</evidence>
<evidence type="ECO:0000313" key="4">
    <source>
        <dbReference type="Proteomes" id="UP000186922"/>
    </source>
</evidence>
<feature type="region of interest" description="Disordered" evidence="2">
    <location>
        <begin position="269"/>
        <end position="295"/>
    </location>
</feature>
<feature type="region of interest" description="Disordered" evidence="2">
    <location>
        <begin position="188"/>
        <end position="218"/>
    </location>
</feature>
<proteinExistence type="predicted"/>
<comment type="caution">
    <text evidence="3">The sequence shown here is derived from an EMBL/GenBank/DDBJ whole genome shotgun (WGS) entry which is preliminary data.</text>
</comment>
<evidence type="ECO:0008006" key="5">
    <source>
        <dbReference type="Google" id="ProtNLM"/>
    </source>
</evidence>
<organism evidence="3 4">
    <name type="scientific">Ramazzottius varieornatus</name>
    <name type="common">Water bear</name>
    <name type="synonym">Tardigrade</name>
    <dbReference type="NCBI Taxonomy" id="947166"/>
    <lineage>
        <taxon>Eukaryota</taxon>
        <taxon>Metazoa</taxon>
        <taxon>Ecdysozoa</taxon>
        <taxon>Tardigrada</taxon>
        <taxon>Eutardigrada</taxon>
        <taxon>Parachela</taxon>
        <taxon>Hypsibioidea</taxon>
        <taxon>Ramazzottiidae</taxon>
        <taxon>Ramazzottius</taxon>
    </lineage>
</organism>
<feature type="coiled-coil region" evidence="1">
    <location>
        <begin position="381"/>
        <end position="497"/>
    </location>
</feature>
<keyword evidence="1" id="KW-0175">Coiled coil</keyword>
<keyword evidence="4" id="KW-1185">Reference proteome</keyword>
<dbReference type="PANTHER" id="PTHR34649:SF1">
    <property type="entry name" value="CILIA- AND FLAGELLA-ASSOCIATED PROTEIN 99"/>
    <property type="match status" value="1"/>
</dbReference>
<protein>
    <recommendedName>
        <fullName evidence="5">Cilia- and flagella-associated protein 99</fullName>
    </recommendedName>
</protein>